<organism evidence="2 3">
    <name type="scientific">Thermoflavimicrobium daqui</name>
    <dbReference type="NCBI Taxonomy" id="2137476"/>
    <lineage>
        <taxon>Bacteria</taxon>
        <taxon>Bacillati</taxon>
        <taxon>Bacillota</taxon>
        <taxon>Bacilli</taxon>
        <taxon>Bacillales</taxon>
        <taxon>Thermoactinomycetaceae</taxon>
        <taxon>Thermoflavimicrobium</taxon>
    </lineage>
</organism>
<protein>
    <recommendedName>
        <fullName evidence="4">Lipoprotein</fullName>
    </recommendedName>
</protein>
<reference evidence="2 3" key="2">
    <citation type="submission" date="2018-06" db="EMBL/GenBank/DDBJ databases">
        <authorList>
            <person name="Zhirakovskaya E."/>
        </authorList>
    </citation>
    <scope>NUCLEOTIDE SEQUENCE [LARGE SCALE GENOMIC DNA]</scope>
    <source>
        <strain evidence="2 3">FBKL4.011</strain>
    </source>
</reference>
<evidence type="ECO:0000313" key="3">
    <source>
        <dbReference type="Proteomes" id="UP000251213"/>
    </source>
</evidence>
<dbReference type="Proteomes" id="UP000251213">
    <property type="component" value="Unassembled WGS sequence"/>
</dbReference>
<proteinExistence type="predicted"/>
<evidence type="ECO:0000256" key="1">
    <source>
        <dbReference type="SAM" id="MobiDB-lite"/>
    </source>
</evidence>
<accession>A0A364K1N3</accession>
<dbReference type="AlphaFoldDB" id="A0A364K1N3"/>
<keyword evidence="3" id="KW-1185">Reference proteome</keyword>
<sequence length="275" mass="32190">MKKIKIIPVAVMSLIILSGCEAPIIGLLKESQQSKENIQATEITSDQEKKRIEYEKKLKDPSYIKELEKKNEQEQRKAEKEALALSLKPPDPENLPPVDSLIIDKPKPKPKKDNITTAKDKEPPDIEKPIQSKKDPAPNDQEHQEKKDETEKYKKIIEQQRKQIDELLKMNKKKEQKPPQVKPKTKKKSEKYEHPDEQLEATLRINYEIPDQAILLDESERIILYRSNRARDVTYYVIEKEEELTDEEIELLGGWILEIEEKLQKQLKQKEAPEE</sequence>
<evidence type="ECO:0008006" key="4">
    <source>
        <dbReference type="Google" id="ProtNLM"/>
    </source>
</evidence>
<feature type="compositionally biased region" description="Basic and acidic residues" evidence="1">
    <location>
        <begin position="62"/>
        <end position="82"/>
    </location>
</feature>
<name>A0A364K1N3_9BACL</name>
<feature type="region of interest" description="Disordered" evidence="1">
    <location>
        <begin position="62"/>
        <end position="197"/>
    </location>
</feature>
<feature type="compositionally biased region" description="Basic and acidic residues" evidence="1">
    <location>
        <begin position="102"/>
        <end position="169"/>
    </location>
</feature>
<dbReference type="EMBL" id="QJKK01000011">
    <property type="protein sequence ID" value="RAL21934.1"/>
    <property type="molecule type" value="Genomic_DNA"/>
</dbReference>
<evidence type="ECO:0000313" key="2">
    <source>
        <dbReference type="EMBL" id="RAL21934.1"/>
    </source>
</evidence>
<dbReference type="RefSeq" id="WP_113659976.1">
    <property type="nucleotide sequence ID" value="NZ_KZ845673.1"/>
</dbReference>
<comment type="caution">
    <text evidence="2">The sequence shown here is derived from an EMBL/GenBank/DDBJ whole genome shotgun (WGS) entry which is preliminary data.</text>
</comment>
<reference evidence="2 3" key="1">
    <citation type="submission" date="2018-06" db="EMBL/GenBank/DDBJ databases">
        <title>Thermoflavimicrobium daqus sp. nov., a thermophilic microbe isolated from Moutai-flavour Daqu.</title>
        <authorList>
            <person name="Wang X."/>
            <person name="Zhou H."/>
        </authorList>
    </citation>
    <scope>NUCLEOTIDE SEQUENCE [LARGE SCALE GENOMIC DNA]</scope>
    <source>
        <strain evidence="2 3">FBKL4.011</strain>
    </source>
</reference>
<gene>
    <name evidence="2" type="ORF">DL897_15195</name>
</gene>
<dbReference type="PROSITE" id="PS51257">
    <property type="entry name" value="PROKAR_LIPOPROTEIN"/>
    <property type="match status" value="1"/>
</dbReference>